<evidence type="ECO:0000256" key="7">
    <source>
        <dbReference type="ARBA" id="ARBA00022842"/>
    </source>
</evidence>
<comment type="cofactor">
    <cofactor evidence="1">
        <name>Mg(2+)</name>
        <dbReference type="ChEBI" id="CHEBI:18420"/>
    </cofactor>
</comment>
<dbReference type="Pfam" id="PF07685">
    <property type="entry name" value="GATase_3"/>
    <property type="match status" value="1"/>
</dbReference>
<organism evidence="11 12">
    <name type="scientific">Caldimicrobium thiodismutans</name>
    <dbReference type="NCBI Taxonomy" id="1653476"/>
    <lineage>
        <taxon>Bacteria</taxon>
        <taxon>Pseudomonadati</taxon>
        <taxon>Thermodesulfobacteriota</taxon>
        <taxon>Thermodesulfobacteria</taxon>
        <taxon>Thermodesulfobacteriales</taxon>
        <taxon>Thermodesulfobacteriaceae</taxon>
        <taxon>Caldimicrobium</taxon>
    </lineage>
</organism>
<dbReference type="EMBL" id="AP014945">
    <property type="protein sequence ID" value="BAU22486.1"/>
    <property type="molecule type" value="Genomic_DNA"/>
</dbReference>
<dbReference type="InterPro" id="IPR002586">
    <property type="entry name" value="CobQ/CobB/MinD/ParA_Nub-bd_dom"/>
</dbReference>
<dbReference type="AlphaFoldDB" id="A0A0U4MZW9"/>
<keyword evidence="4" id="KW-0436">Ligase</keyword>
<accession>A0A0U4MZW9</accession>
<evidence type="ECO:0000313" key="11">
    <source>
        <dbReference type="EMBL" id="BAU22486.1"/>
    </source>
</evidence>
<evidence type="ECO:0000259" key="9">
    <source>
        <dbReference type="Pfam" id="PF01656"/>
    </source>
</evidence>
<dbReference type="Pfam" id="PF01656">
    <property type="entry name" value="CbiA"/>
    <property type="match status" value="1"/>
</dbReference>
<dbReference type="PANTHER" id="PTHR43873:SF1">
    <property type="entry name" value="COBYRINATE A,C-DIAMIDE SYNTHASE"/>
    <property type="match status" value="1"/>
</dbReference>
<dbReference type="InterPro" id="IPR029062">
    <property type="entry name" value="Class_I_gatase-like"/>
</dbReference>
<feature type="domain" description="CobQ/CobB/MinD/ParA nucleotide binding" evidence="9">
    <location>
        <begin position="6"/>
        <end position="183"/>
    </location>
</feature>
<dbReference type="NCBIfam" id="TIGR00379">
    <property type="entry name" value="cobB"/>
    <property type="match status" value="1"/>
</dbReference>
<dbReference type="OrthoDB" id="9764035at2"/>
<feature type="domain" description="CobB/CobQ-like glutamine amidotransferase" evidence="10">
    <location>
        <begin position="238"/>
        <end position="427"/>
    </location>
</feature>
<keyword evidence="12" id="KW-1185">Reference proteome</keyword>
<evidence type="ECO:0000259" key="10">
    <source>
        <dbReference type="Pfam" id="PF07685"/>
    </source>
</evidence>
<proteinExistence type="predicted"/>
<dbReference type="PROSITE" id="PS51274">
    <property type="entry name" value="GATASE_COBBQ"/>
    <property type="match status" value="1"/>
</dbReference>
<dbReference type="PANTHER" id="PTHR43873">
    <property type="entry name" value="COBYRINATE A,C-DIAMIDE SYNTHASE"/>
    <property type="match status" value="1"/>
</dbReference>
<dbReference type="InterPro" id="IPR011698">
    <property type="entry name" value="GATase_3"/>
</dbReference>
<evidence type="ECO:0000256" key="8">
    <source>
        <dbReference type="ARBA" id="ARBA00022962"/>
    </source>
</evidence>
<comment type="pathway">
    <text evidence="2">Cofactor biosynthesis; adenosylcobalamin biosynthesis.</text>
</comment>
<dbReference type="Gene3D" id="3.40.50.880">
    <property type="match status" value="1"/>
</dbReference>
<evidence type="ECO:0000313" key="12">
    <source>
        <dbReference type="Proteomes" id="UP000068196"/>
    </source>
</evidence>
<keyword evidence="3" id="KW-0169">Cobalamin biosynthesis</keyword>
<evidence type="ECO:0000256" key="6">
    <source>
        <dbReference type="ARBA" id="ARBA00022840"/>
    </source>
</evidence>
<keyword evidence="6" id="KW-0067">ATP-binding</keyword>
<gene>
    <name evidence="11" type="ORF">THC_0080</name>
</gene>
<dbReference type="Proteomes" id="UP000068196">
    <property type="component" value="Chromosome"/>
</dbReference>
<evidence type="ECO:0000256" key="3">
    <source>
        <dbReference type="ARBA" id="ARBA00022573"/>
    </source>
</evidence>
<dbReference type="STRING" id="1653476.THC_0080"/>
<dbReference type="InterPro" id="IPR027417">
    <property type="entry name" value="P-loop_NTPase"/>
</dbReference>
<reference evidence="12" key="2">
    <citation type="journal article" date="2016" name="Int. J. Syst. Evol. Microbiol.">
        <title>Caldimicrobium thiodismutans sp. nov., a sulfur-disproportionating bacterium isolated from a hot spring.</title>
        <authorList>
            <person name="Kojima H."/>
            <person name="Umezawa K."/>
            <person name="Fukui M."/>
        </authorList>
    </citation>
    <scope>NUCLEOTIDE SEQUENCE [LARGE SCALE GENOMIC DNA]</scope>
    <source>
        <strain evidence="12">TF1</strain>
    </source>
</reference>
<evidence type="ECO:0000256" key="5">
    <source>
        <dbReference type="ARBA" id="ARBA00022741"/>
    </source>
</evidence>
<dbReference type="KEGG" id="cthi:THC_0080"/>
<keyword evidence="8" id="KW-0315">Glutamine amidotransferase</keyword>
<dbReference type="SUPFAM" id="SSF52540">
    <property type="entry name" value="P-loop containing nucleoside triphosphate hydrolases"/>
    <property type="match status" value="1"/>
</dbReference>
<dbReference type="GO" id="GO:0009236">
    <property type="term" value="P:cobalamin biosynthetic process"/>
    <property type="evidence" value="ECO:0007669"/>
    <property type="project" value="UniProtKB-KW"/>
</dbReference>
<name>A0A0U4MZW9_9BACT</name>
<dbReference type="PATRIC" id="fig|1653476.3.peg.85"/>
<evidence type="ECO:0000256" key="4">
    <source>
        <dbReference type="ARBA" id="ARBA00022598"/>
    </source>
</evidence>
<reference evidence="11 12" key="1">
    <citation type="journal article" date="2016" name="Int. J. Syst. Evol. Microbiol.">
        <title>Caldimicrobium thiodismutans sp. nov., a sulfur-disproportionating bacterium isolated from a hot spring, and emended description of the genus Caldimicrobium.</title>
        <authorList>
            <person name="Kojima H."/>
            <person name="Umezawa K."/>
            <person name="Fukui M."/>
        </authorList>
    </citation>
    <scope>NUCLEOTIDE SEQUENCE [LARGE SCALE GENOMIC DNA]</scope>
    <source>
        <strain evidence="11 12">TF1</strain>
    </source>
</reference>
<evidence type="ECO:0000256" key="2">
    <source>
        <dbReference type="ARBA" id="ARBA00004953"/>
    </source>
</evidence>
<dbReference type="InterPro" id="IPR004484">
    <property type="entry name" value="CbiA/CobB_synth"/>
</dbReference>
<keyword evidence="7" id="KW-0460">Magnesium</keyword>
<dbReference type="GO" id="GO:0005524">
    <property type="term" value="F:ATP binding"/>
    <property type="evidence" value="ECO:0007669"/>
    <property type="project" value="UniProtKB-KW"/>
</dbReference>
<dbReference type="SUPFAM" id="SSF52317">
    <property type="entry name" value="Class I glutamine amidotransferase-like"/>
    <property type="match status" value="1"/>
</dbReference>
<dbReference type="RefSeq" id="WP_068511724.1">
    <property type="nucleotide sequence ID" value="NZ_AP014945.1"/>
</dbReference>
<keyword evidence="5" id="KW-0547">Nucleotide-binding</keyword>
<protein>
    <submittedName>
        <fullName evidence="11">Cobyrinic acid A,C-diamide synthase</fullName>
    </submittedName>
</protein>
<evidence type="ECO:0000256" key="1">
    <source>
        <dbReference type="ARBA" id="ARBA00001946"/>
    </source>
</evidence>
<dbReference type="Gene3D" id="3.40.50.300">
    <property type="entry name" value="P-loop containing nucleotide triphosphate hydrolases"/>
    <property type="match status" value="1"/>
</dbReference>
<dbReference type="NCBIfam" id="NF002204">
    <property type="entry name" value="PRK01077.1"/>
    <property type="match status" value="1"/>
</dbReference>
<sequence length="436" mass="49893">MAKGFVISATRSGEGKTLITLGILHLLSKKGFKVQPFKIGPDYIDPKWHALACGRPSYNLDLFSMGEKRLKGLFYHKSKGCIYSVVEGVMGLFDGKYSTFKVARLVKLPIILILDTYGLAESLTFVVKGFAEKIKRASLPFFLFLNRVSSEKHLLRLEKALKRYPVIGYLFRNKEYELPSRHLGLFLPEHFKEAEALISEVAGALEISFDLSLLQTFENPSFEGYPLPSFLPPLPFKKVGLAKDIAFNFYYQHLLDELSTKSELLFFSPLRDKGLPSQVEALYFGGGYPELFAQELCENQTFIKELKAFVEEGNPLYAECGGLIYLSKGIYWNKRFYHLSGVFPYEIEKKGLTLGYRRVSILETHPFLGDIKGFYAHEFHYSHLKAPLKTSKIKKIFKVSTHEKERFLEGYRYKNALATYLHFLATEEKNPSRSQL</sequence>
<dbReference type="GO" id="GO:0042242">
    <property type="term" value="F:cobyrinic acid a,c-diamide synthase activity"/>
    <property type="evidence" value="ECO:0007669"/>
    <property type="project" value="InterPro"/>
</dbReference>